<evidence type="ECO:0000313" key="1">
    <source>
        <dbReference type="EMBL" id="SNS80304.1"/>
    </source>
</evidence>
<evidence type="ECO:0008006" key="3">
    <source>
        <dbReference type="Google" id="ProtNLM"/>
    </source>
</evidence>
<evidence type="ECO:0000313" key="2">
    <source>
        <dbReference type="Proteomes" id="UP000198393"/>
    </source>
</evidence>
<gene>
    <name evidence="1" type="ORF">SAMN05421640_1295</name>
</gene>
<name>A0A239HJ62_EKHLU</name>
<dbReference type="OrthoDB" id="823442at2"/>
<sequence length="223" mass="26013">MKKFLSILIIIISANSIFAQKKEISLKLGVIDPESFGEYGYNIEFGYKFEFEKIPRLSAGIGLGFGKRNTFTDMFNKSFLFADNNDVTQEIDDHIRSLTFEEALDFHFESYNANYLRFMVYFEVVQFLGFKSSLYTGVFIRDENGADFDIYQYSLENNMISDYRSNYRVYQNTSLGWPLGIEIEKKVALKYNLLIDANYGIPFNTEDDIFVNFFLRAGISREF</sequence>
<dbReference type="AlphaFoldDB" id="A0A239HJ62"/>
<dbReference type="Proteomes" id="UP000198393">
    <property type="component" value="Unassembled WGS sequence"/>
</dbReference>
<keyword evidence="2" id="KW-1185">Reference proteome</keyword>
<accession>A0A239HJ62</accession>
<dbReference type="EMBL" id="FZPD01000002">
    <property type="protein sequence ID" value="SNS80304.1"/>
    <property type="molecule type" value="Genomic_DNA"/>
</dbReference>
<proteinExistence type="predicted"/>
<organism evidence="1 2">
    <name type="scientific">Ekhidna lutea</name>
    <dbReference type="NCBI Taxonomy" id="447679"/>
    <lineage>
        <taxon>Bacteria</taxon>
        <taxon>Pseudomonadati</taxon>
        <taxon>Bacteroidota</taxon>
        <taxon>Cytophagia</taxon>
        <taxon>Cytophagales</taxon>
        <taxon>Reichenbachiellaceae</taxon>
        <taxon>Ekhidna</taxon>
    </lineage>
</organism>
<protein>
    <recommendedName>
        <fullName evidence="3">Outer membrane protein beta-barrel domain-containing protein</fullName>
    </recommendedName>
</protein>
<dbReference type="RefSeq" id="WP_089356040.1">
    <property type="nucleotide sequence ID" value="NZ_FZPD01000002.1"/>
</dbReference>
<reference evidence="1 2" key="1">
    <citation type="submission" date="2017-06" db="EMBL/GenBank/DDBJ databases">
        <authorList>
            <person name="Kim H.J."/>
            <person name="Triplett B.A."/>
        </authorList>
    </citation>
    <scope>NUCLEOTIDE SEQUENCE [LARGE SCALE GENOMIC DNA]</scope>
    <source>
        <strain evidence="1 2">DSM 19307</strain>
    </source>
</reference>